<gene>
    <name evidence="1" type="ordered locus">RHECIAT_PB0000067</name>
</gene>
<sequence>MLFSSRSRDILRPSVSGALEYAIFTTEEKGRVVDWPPGCEQAIFGRVLDEMPGRPLPLSWAPEDWAAGVPEASFHVRRNRSRPHRISRLVHVPKPHEVTVLDCGVL</sequence>
<reference evidence="1 2" key="1">
    <citation type="submission" date="2008-04" db="EMBL/GenBank/DDBJ databases">
        <title>Genome diversity and DNA divergence of Rhizobium etli.</title>
        <authorList>
            <person name="Gonzalez V."/>
            <person name="Acosta J.L."/>
            <person name="Santamaria R.I."/>
            <person name="Bustos P."/>
            <person name="Hernandez-Gonzalez I.L."/>
            <person name="Fernandez J.L."/>
            <person name="Diaz R."/>
            <person name="Flores M."/>
            <person name="Mora J."/>
            <person name="Palacios R."/>
            <person name="Davila G."/>
        </authorList>
    </citation>
    <scope>NUCLEOTIDE SEQUENCE [LARGE SCALE GENOMIC DNA]</scope>
    <source>
        <strain evidence="1 2">CIAT 652</strain>
        <plasmid evidence="2">Plasmid pB</plasmid>
    </source>
</reference>
<proteinExistence type="predicted"/>
<dbReference type="KEGG" id="rec:RHECIAT_PB0000067"/>
<keyword evidence="1" id="KW-0614">Plasmid</keyword>
<evidence type="ECO:0000313" key="2">
    <source>
        <dbReference type="Proteomes" id="UP000008817"/>
    </source>
</evidence>
<geneLocation type="plasmid" evidence="1 2">
    <name>pB</name>
</geneLocation>
<organism evidence="1 2">
    <name type="scientific">Rhizobium etli (strain CIAT 652)</name>
    <dbReference type="NCBI Taxonomy" id="491916"/>
    <lineage>
        <taxon>Bacteria</taxon>
        <taxon>Pseudomonadati</taxon>
        <taxon>Pseudomonadota</taxon>
        <taxon>Alphaproteobacteria</taxon>
        <taxon>Hyphomicrobiales</taxon>
        <taxon>Rhizobiaceae</taxon>
        <taxon>Rhizobium/Agrobacterium group</taxon>
        <taxon>Rhizobium</taxon>
    </lineage>
</organism>
<protein>
    <submittedName>
        <fullName evidence="1">Uncharacterized protein</fullName>
    </submittedName>
</protein>
<dbReference type="Proteomes" id="UP000008817">
    <property type="component" value="Plasmid pB"/>
</dbReference>
<evidence type="ECO:0000313" key="1">
    <source>
        <dbReference type="EMBL" id="ACE93785.1"/>
    </source>
</evidence>
<name>B3Q279_RHIE6</name>
<dbReference type="EMBL" id="CP001076">
    <property type="protein sequence ID" value="ACE93785.1"/>
    <property type="molecule type" value="Genomic_DNA"/>
</dbReference>
<dbReference type="AlphaFoldDB" id="B3Q279"/>
<accession>B3Q279</accession>
<dbReference type="HOGENOM" id="CLU_2221043_0_0_5"/>